<sequence length="73" mass="7999">MIASLIRFYGKHIFAAQLALADDHVLEGFIHNMEKSAIPEIRGHLQAIGFLHASCLSKGCKLVLALISALVER</sequence>
<reference evidence="1 2" key="1">
    <citation type="journal article" date="2021" name="Plant Biotechnol. J.">
        <title>Multi-omics assisted identification of the key and species-specific regulatory components of drought-tolerant mechanisms in Gossypium stocksii.</title>
        <authorList>
            <person name="Yu D."/>
            <person name="Ke L."/>
            <person name="Zhang D."/>
            <person name="Wu Y."/>
            <person name="Sun Y."/>
            <person name="Mei J."/>
            <person name="Sun J."/>
            <person name="Sun Y."/>
        </authorList>
    </citation>
    <scope>NUCLEOTIDE SEQUENCE [LARGE SCALE GENOMIC DNA]</scope>
    <source>
        <strain evidence="2">cv. E1</strain>
        <tissue evidence="1">Leaf</tissue>
    </source>
</reference>
<keyword evidence="2" id="KW-1185">Reference proteome</keyword>
<evidence type="ECO:0000313" key="1">
    <source>
        <dbReference type="EMBL" id="KAH1030522.1"/>
    </source>
</evidence>
<dbReference type="Proteomes" id="UP000828251">
    <property type="component" value="Unassembled WGS sequence"/>
</dbReference>
<dbReference type="OrthoDB" id="10362541at2759"/>
<evidence type="ECO:0000313" key="2">
    <source>
        <dbReference type="Proteomes" id="UP000828251"/>
    </source>
</evidence>
<dbReference type="EMBL" id="JAIQCV010000013">
    <property type="protein sequence ID" value="KAH1030522.1"/>
    <property type="molecule type" value="Genomic_DNA"/>
</dbReference>
<organism evidence="1 2">
    <name type="scientific">Gossypium stocksii</name>
    <dbReference type="NCBI Taxonomy" id="47602"/>
    <lineage>
        <taxon>Eukaryota</taxon>
        <taxon>Viridiplantae</taxon>
        <taxon>Streptophyta</taxon>
        <taxon>Embryophyta</taxon>
        <taxon>Tracheophyta</taxon>
        <taxon>Spermatophyta</taxon>
        <taxon>Magnoliopsida</taxon>
        <taxon>eudicotyledons</taxon>
        <taxon>Gunneridae</taxon>
        <taxon>Pentapetalae</taxon>
        <taxon>rosids</taxon>
        <taxon>malvids</taxon>
        <taxon>Malvales</taxon>
        <taxon>Malvaceae</taxon>
        <taxon>Malvoideae</taxon>
        <taxon>Gossypium</taxon>
    </lineage>
</organism>
<dbReference type="AlphaFoldDB" id="A0A9D3U617"/>
<proteinExistence type="predicted"/>
<gene>
    <name evidence="1" type="ORF">J1N35_042696</name>
</gene>
<accession>A0A9D3U617</accession>
<comment type="caution">
    <text evidence="1">The sequence shown here is derived from an EMBL/GenBank/DDBJ whole genome shotgun (WGS) entry which is preliminary data.</text>
</comment>
<name>A0A9D3U617_9ROSI</name>
<protein>
    <submittedName>
        <fullName evidence="1">Uncharacterized protein</fullName>
    </submittedName>
</protein>